<dbReference type="SUPFAM" id="SSF57701">
    <property type="entry name" value="Zn2/Cys6 DNA-binding domain"/>
    <property type="match status" value="1"/>
</dbReference>
<gene>
    <name evidence="2" type="primary">UPC2_1</name>
    <name evidence="2" type="ORF">V5O48_008008</name>
</gene>
<dbReference type="Proteomes" id="UP001465976">
    <property type="component" value="Unassembled WGS sequence"/>
</dbReference>
<feature type="domain" description="Zn(2)-C6 fungal-type" evidence="1">
    <location>
        <begin position="20"/>
        <end position="50"/>
    </location>
</feature>
<dbReference type="InterPro" id="IPR021858">
    <property type="entry name" value="Fun_TF"/>
</dbReference>
<dbReference type="Pfam" id="PF00172">
    <property type="entry name" value="Zn_clus"/>
    <property type="match status" value="1"/>
</dbReference>
<organism evidence="2 3">
    <name type="scientific">Marasmius crinis-equi</name>
    <dbReference type="NCBI Taxonomy" id="585013"/>
    <lineage>
        <taxon>Eukaryota</taxon>
        <taxon>Fungi</taxon>
        <taxon>Dikarya</taxon>
        <taxon>Basidiomycota</taxon>
        <taxon>Agaricomycotina</taxon>
        <taxon>Agaricomycetes</taxon>
        <taxon>Agaricomycetidae</taxon>
        <taxon>Agaricales</taxon>
        <taxon>Marasmiineae</taxon>
        <taxon>Marasmiaceae</taxon>
        <taxon>Marasmius</taxon>
    </lineage>
</organism>
<dbReference type="InterPro" id="IPR053157">
    <property type="entry name" value="Sterol_Uptake_Regulator"/>
</dbReference>
<evidence type="ECO:0000313" key="3">
    <source>
        <dbReference type="Proteomes" id="UP001465976"/>
    </source>
</evidence>
<accession>A0ABR3FFH8</accession>
<proteinExistence type="predicted"/>
<dbReference type="PANTHER" id="PTHR47784:SF5">
    <property type="entry name" value="STEROL UPTAKE CONTROL PROTEIN 2"/>
    <property type="match status" value="1"/>
</dbReference>
<keyword evidence="3" id="KW-1185">Reference proteome</keyword>
<protein>
    <submittedName>
        <fullName evidence="2">Transcription factor</fullName>
    </submittedName>
</protein>
<evidence type="ECO:0000313" key="2">
    <source>
        <dbReference type="EMBL" id="KAL0573939.1"/>
    </source>
</evidence>
<evidence type="ECO:0000259" key="1">
    <source>
        <dbReference type="PROSITE" id="PS50048"/>
    </source>
</evidence>
<dbReference type="Gene3D" id="4.10.240.10">
    <property type="entry name" value="Zn(2)-C6 fungal-type DNA-binding domain"/>
    <property type="match status" value="1"/>
</dbReference>
<sequence>MSTMAERTRKIRAHNKSRLGCNLCKKRRVKCDEKRPVCGSCERRKTECIFDYYSPDAGYGQESLVRTPSDTDSGFGSRSPVDSLQMTPFSPTVQHPLTPAPFTSLDMTSLRLFYHYCNVTSSTLAYSDNILSGLQQYIPQLAFGHPSLMHALLAVAAQHMHHLLGPEAQNADLDYPTLALTHKSSASLLLPAITDPDIYLLHLGFLSTLEYAEATGPETRDIFSIIAFHHNSFKGRRFSKDELAPFNYTLTRHQLFMESHPWIFKLHFPQSLRAIHLPESDFPWPDPDEVRDAEVSEAYKTAVECLFDSWYLFQRPGSELTAAASWCVRLSEKFYQFLVVEQRQRALVLLYYYCFMLSWLTEQDRSCWWAPRHSGISNYVGYVGFLLNEKWASCISRDAT</sequence>
<dbReference type="Pfam" id="PF11951">
    <property type="entry name" value="Fungal_trans_2"/>
    <property type="match status" value="1"/>
</dbReference>
<name>A0ABR3FFH8_9AGAR</name>
<reference evidence="2 3" key="1">
    <citation type="submission" date="2024-02" db="EMBL/GenBank/DDBJ databases">
        <title>A draft genome for the cacao thread blight pathogen Marasmius crinis-equi.</title>
        <authorList>
            <person name="Cohen S.P."/>
            <person name="Baruah I.K."/>
            <person name="Amoako-Attah I."/>
            <person name="Bukari Y."/>
            <person name="Meinhardt L.W."/>
            <person name="Bailey B.A."/>
        </authorList>
    </citation>
    <scope>NUCLEOTIDE SEQUENCE [LARGE SCALE GENOMIC DNA]</scope>
    <source>
        <strain evidence="2 3">GH-76</strain>
    </source>
</reference>
<dbReference type="CDD" id="cd00067">
    <property type="entry name" value="GAL4"/>
    <property type="match status" value="1"/>
</dbReference>
<dbReference type="PANTHER" id="PTHR47784">
    <property type="entry name" value="STEROL UPTAKE CONTROL PROTEIN 2"/>
    <property type="match status" value="1"/>
</dbReference>
<dbReference type="PROSITE" id="PS00463">
    <property type="entry name" value="ZN2_CY6_FUNGAL_1"/>
    <property type="match status" value="1"/>
</dbReference>
<dbReference type="PROSITE" id="PS50048">
    <property type="entry name" value="ZN2_CY6_FUNGAL_2"/>
    <property type="match status" value="1"/>
</dbReference>
<comment type="caution">
    <text evidence="2">The sequence shown here is derived from an EMBL/GenBank/DDBJ whole genome shotgun (WGS) entry which is preliminary data.</text>
</comment>
<dbReference type="InterPro" id="IPR001138">
    <property type="entry name" value="Zn2Cys6_DnaBD"/>
</dbReference>
<dbReference type="SMART" id="SM00066">
    <property type="entry name" value="GAL4"/>
    <property type="match status" value="1"/>
</dbReference>
<dbReference type="EMBL" id="JBAHYK010000445">
    <property type="protein sequence ID" value="KAL0573939.1"/>
    <property type="molecule type" value="Genomic_DNA"/>
</dbReference>
<dbReference type="InterPro" id="IPR036864">
    <property type="entry name" value="Zn2-C6_fun-type_DNA-bd_sf"/>
</dbReference>